<evidence type="ECO:0000313" key="2">
    <source>
        <dbReference type="EMBL" id="AAQ58717.1"/>
    </source>
</evidence>
<organism evidence="2 3">
    <name type="scientific">Chromobacterium violaceum (strain ATCC 12472 / DSM 30191 / JCM 1249 / CCUG 213 / NBRC 12614 / NCIMB 9131 / NCTC 9757 / MK)</name>
    <dbReference type="NCBI Taxonomy" id="243365"/>
    <lineage>
        <taxon>Bacteria</taxon>
        <taxon>Pseudomonadati</taxon>
        <taxon>Pseudomonadota</taxon>
        <taxon>Betaproteobacteria</taxon>
        <taxon>Neisseriales</taxon>
        <taxon>Chromobacteriaceae</taxon>
        <taxon>Chromobacterium</taxon>
    </lineage>
</organism>
<keyword evidence="3" id="KW-1185">Reference proteome</keyword>
<dbReference type="STRING" id="243365.CV_1042"/>
<proteinExistence type="predicted"/>
<name>Q7NZ80_CHRVO</name>
<protein>
    <submittedName>
        <fullName evidence="2">Uncharacterized protein</fullName>
    </submittedName>
</protein>
<evidence type="ECO:0000256" key="1">
    <source>
        <dbReference type="SAM" id="MobiDB-lite"/>
    </source>
</evidence>
<dbReference type="AlphaFoldDB" id="Q7NZ80"/>
<dbReference type="KEGG" id="cvi:CV_1042"/>
<reference evidence="2 3" key="1">
    <citation type="journal article" date="2003" name="Proc. Natl. Acad. Sci. U.S.A.">
        <title>The complete genome sequence of Chromobacterium violaceum reveals remarkable and exploitable bacterial adaptability.</title>
        <authorList>
            <person name="Vasconcelos A.T.R."/>
            <person name="de Almeida D.F."/>
            <person name="Almeida F.C."/>
            <person name="de Almeida L.G.P."/>
            <person name="de Almeida R."/>
            <person name="Goncalves J.A.A."/>
            <person name="Andrade E.M."/>
            <person name="Antonio R.V."/>
            <person name="Araripe J."/>
            <person name="de Araujo M.F.F."/>
            <person name="Filho S.A."/>
            <person name="Azevedo V."/>
            <person name="Batista A.J."/>
            <person name="Bataus L.A.M."/>
            <person name="Batista J.S."/>
            <person name="Belo A."/>
            <person name="vander Berg C."/>
            <person name="Blamey J."/>
            <person name="Bogo M."/>
            <person name="Bonato S."/>
            <person name="Bordignon J."/>
            <person name="Brito C.A."/>
            <person name="Brocchi M."/>
            <person name="Burity H.A."/>
            <person name="Camargo A.A."/>
            <person name="Cardoso D.D.P."/>
            <person name="Carneiro N.P."/>
            <person name="Carraro D.M."/>
            <person name="Carvalho C.M.B."/>
            <person name="Cascardo J.C.M."/>
            <person name="Cavada B.S."/>
            <person name="Chueire L.M.O."/>
            <person name="Pasa T.B.C."/>
            <person name="Duran N."/>
            <person name="Fagundes N."/>
            <person name="Falcao C.L."/>
            <person name="Fantinatti F."/>
            <person name="Farias I.P."/>
            <person name="Felipe M.S.S."/>
            <person name="Ferrari L.P."/>
            <person name="Ferro J.A."/>
            <person name="Ferro M.I.T."/>
            <person name="Franco G.R."/>
            <person name="Freitas N.S.A."/>
            <person name="Furlan L.R."/>
            <person name="Gazzinelli R.T."/>
            <person name="Gomes E.A."/>
            <person name="Goncalves P.R."/>
            <person name="Grangeiro T.B."/>
            <person name="Grattapaglia D."/>
            <person name="Grisard E.C."/>
            <person name="Guimaraes C.T."/>
            <person name="Hanna E.S."/>
            <person name="Hungria M."/>
            <person name="Jardim S.N."/>
            <person name="Laurino J."/>
            <person name="Leoi L.C.T."/>
            <person name="Fassarella L."/>
            <person name="Lima A."/>
            <person name="Loureiro M.F."/>
            <person name="Lyra M.C.P."/>
            <person name="Macedo M."/>
            <person name="Madeira H.M.F."/>
            <person name="Manfio G.P."/>
            <person name="Maranhao A.Q."/>
            <person name="Martins W.S."/>
            <person name="di Mauro S.M.Z."/>
            <person name="de Medeiros S.R.B."/>
            <person name="Meissner R.D.V."/>
            <person name="Menck C.F.M."/>
            <person name="Moreira M.A.M."/>
            <person name="Nascimento F.F."/>
            <person name="Nicolas M.F."/>
            <person name="Oliveira J.G."/>
            <person name="Oliveira S.C."/>
            <person name="Paixao R.F.C."/>
            <person name="Parente J.A."/>
            <person name="Pedrosa F.O."/>
            <person name="Pena S.J.D."/>
            <person name="Perreira J.O."/>
            <person name="Perreira M."/>
            <person name="Pinto L.S.R.C."/>
            <person name="Pinto L.S."/>
            <person name="Porto J.I.R."/>
            <person name="Potrich D.P."/>
            <person name="Neto C.E.R."/>
            <person name="Reis A.M.M."/>
            <person name="Rigo L.U."/>
            <person name="Rondinelli E."/>
            <person name="dos Santos E.B.P."/>
            <person name="Santos F.R."/>
            <person name="Schneider M.P.C."/>
            <person name="Seuanez H.N."/>
            <person name="Silva A.M.R."/>
            <person name="da Silva A.L.C."/>
            <person name="Silva D.W."/>
            <person name="Silva R."/>
            <person name="Simoes I.C."/>
            <person name="Simon D."/>
            <person name="Soares C.M.A."/>
            <person name="Soares R.B.A."/>
            <person name="Souza E.M."/>
            <person name="Souza K.R.L."/>
            <person name="Souza R.C."/>
            <person name="Steffens M.B.R."/>
            <person name="Steindel M."/>
            <person name="Teixeira S.R."/>
            <person name="Urmenyi T."/>
            <person name="Vettore A."/>
            <person name="Wassem R."/>
            <person name="Zaha A."/>
            <person name="Simpson A.J.G."/>
        </authorList>
    </citation>
    <scope>NUCLEOTIDE SEQUENCE [LARGE SCALE GENOMIC DNA]</scope>
    <source>
        <strain evidence="3">ATCC 12472 / DSM 30191 / JCM 1249 / NBRC 12614 / NCIMB 9131 / NCTC 9757</strain>
    </source>
</reference>
<feature type="region of interest" description="Disordered" evidence="1">
    <location>
        <begin position="1"/>
        <end position="22"/>
    </location>
</feature>
<gene>
    <name evidence="2" type="ordered locus">CV_1042</name>
</gene>
<sequence length="73" mass="7977">MRLAAADVAPYPRGIPPIDGEESGVDRVAASGRRRCGVVGSRCLRFRRRPRRSGARLQTAAEGMPMAFQIRPV</sequence>
<evidence type="ECO:0000313" key="3">
    <source>
        <dbReference type="Proteomes" id="UP000001424"/>
    </source>
</evidence>
<dbReference type="Proteomes" id="UP000001424">
    <property type="component" value="Chromosome"/>
</dbReference>
<dbReference type="EMBL" id="AE016825">
    <property type="protein sequence ID" value="AAQ58717.1"/>
    <property type="molecule type" value="Genomic_DNA"/>
</dbReference>
<dbReference type="HOGENOM" id="CLU_2697926_0_0_4"/>
<accession>Q7NZ80</accession>